<proteinExistence type="inferred from homology"/>
<accession>A0A2U1M6R0</accession>
<dbReference type="EMBL" id="PKPP01006318">
    <property type="protein sequence ID" value="PWA56920.1"/>
    <property type="molecule type" value="Genomic_DNA"/>
</dbReference>
<comment type="caution">
    <text evidence="3">The sequence shown here is derived from an EMBL/GenBank/DDBJ whole genome shotgun (WGS) entry which is preliminary data.</text>
</comment>
<dbReference type="Pfam" id="PF01535">
    <property type="entry name" value="PPR"/>
    <property type="match status" value="3"/>
</dbReference>
<evidence type="ECO:0000313" key="4">
    <source>
        <dbReference type="Proteomes" id="UP000245207"/>
    </source>
</evidence>
<sequence length="648" mass="74601">MATLYIKNSRFDKAEDCLRKIETLIIGRDRIPYHYLLSHYGSIGKKEEVKTIWESYKTIFPYIPNLGYSVVISSFIRMDDIEEAELLYEEWVSMQTSYDPRIGNLLLGCLLLCILTRVHWLCLGRPNGWVGLQIYQCMNNRPERFRISSSDAAIQLDLVSKVNGISAAEDYFSNIPSNLMDIDLDLYSYNIWISSRGSQGSIEKMEEAFEKLIFDESVNPNWTTHSTMATLYIKNSRFDKAEDCLRKKYRMHDIEKAELLYEEWVSMKTSYDPRIGNLLLGWYFRNGFTEKAETFLKEMLNVGKANSSTWEIVAEGHIKESRISDALSCLEKLKNQSRSYNNILTCSFLELTTMSGTEALKGPDGRCSPKKLCARLSERIYQCMNNRPERFRISSSDAAIQLDLVSKVNGISAAEDYFSNIPSNLMDIDLDLYSYNIWISSRGSQGSIEKMEEAFEKLIFDESVNPNWTTHSTMATLYIKNSRFDKAEDCLRKKYRMHDIEKAELLYEEWVSMKTSYDPRIGNLLLGWYFRNGFTEKAETFLKEMLNVGKANSSTWEIVAEAEEGSSFWRPKPMNISVLYNLCERENDVKSKEALVDVLRKVGVLEDDVYMSFLPFSTGSKAENVKVSVGGDDEEAEDMLLNELQASI</sequence>
<dbReference type="InterPro" id="IPR002885">
    <property type="entry name" value="PPR_rpt"/>
</dbReference>
<dbReference type="GO" id="GO:0005739">
    <property type="term" value="C:mitochondrion"/>
    <property type="evidence" value="ECO:0007669"/>
    <property type="project" value="TreeGrafter"/>
</dbReference>
<dbReference type="STRING" id="35608.A0A2U1M6R0"/>
<evidence type="ECO:0000256" key="2">
    <source>
        <dbReference type="ARBA" id="ARBA00022737"/>
    </source>
</evidence>
<evidence type="ECO:0000313" key="3">
    <source>
        <dbReference type="EMBL" id="PWA56920.1"/>
    </source>
</evidence>
<reference evidence="3 4" key="1">
    <citation type="journal article" date="2018" name="Mol. Plant">
        <title>The genome of Artemisia annua provides insight into the evolution of Asteraceae family and artemisinin biosynthesis.</title>
        <authorList>
            <person name="Shen Q."/>
            <person name="Zhang L."/>
            <person name="Liao Z."/>
            <person name="Wang S."/>
            <person name="Yan T."/>
            <person name="Shi P."/>
            <person name="Liu M."/>
            <person name="Fu X."/>
            <person name="Pan Q."/>
            <person name="Wang Y."/>
            <person name="Lv Z."/>
            <person name="Lu X."/>
            <person name="Zhang F."/>
            <person name="Jiang W."/>
            <person name="Ma Y."/>
            <person name="Chen M."/>
            <person name="Hao X."/>
            <person name="Li L."/>
            <person name="Tang Y."/>
            <person name="Lv G."/>
            <person name="Zhou Y."/>
            <person name="Sun X."/>
            <person name="Brodelius P.E."/>
            <person name="Rose J.K.C."/>
            <person name="Tang K."/>
        </authorList>
    </citation>
    <scope>NUCLEOTIDE SEQUENCE [LARGE SCALE GENOMIC DNA]</scope>
    <source>
        <strain evidence="4">cv. Huhao1</strain>
        <tissue evidence="3">Leaf</tissue>
    </source>
</reference>
<comment type="similarity">
    <text evidence="1">Belongs to the PPR family. P subfamily.</text>
</comment>
<dbReference type="Proteomes" id="UP000245207">
    <property type="component" value="Unassembled WGS sequence"/>
</dbReference>
<protein>
    <submittedName>
        <fullName evidence="3">Pentatricopeptide repeat-containing protein</fullName>
    </submittedName>
</protein>
<dbReference type="InterPro" id="IPR011990">
    <property type="entry name" value="TPR-like_helical_dom_sf"/>
</dbReference>
<keyword evidence="4" id="KW-1185">Reference proteome</keyword>
<dbReference type="Gene3D" id="1.25.40.10">
    <property type="entry name" value="Tetratricopeptide repeat domain"/>
    <property type="match status" value="4"/>
</dbReference>
<dbReference type="PANTHER" id="PTHR45717:SF36">
    <property type="entry name" value="TETRATRICOPEPTIDE-LIKE HELICAL DOMAIN-CONTAINING PROTEIN-RELATED"/>
    <property type="match status" value="1"/>
</dbReference>
<dbReference type="AlphaFoldDB" id="A0A2U1M6R0"/>
<organism evidence="3 4">
    <name type="scientific">Artemisia annua</name>
    <name type="common">Sweet wormwood</name>
    <dbReference type="NCBI Taxonomy" id="35608"/>
    <lineage>
        <taxon>Eukaryota</taxon>
        <taxon>Viridiplantae</taxon>
        <taxon>Streptophyta</taxon>
        <taxon>Embryophyta</taxon>
        <taxon>Tracheophyta</taxon>
        <taxon>Spermatophyta</taxon>
        <taxon>Magnoliopsida</taxon>
        <taxon>eudicotyledons</taxon>
        <taxon>Gunneridae</taxon>
        <taxon>Pentapetalae</taxon>
        <taxon>asterids</taxon>
        <taxon>campanulids</taxon>
        <taxon>Asterales</taxon>
        <taxon>Asteraceae</taxon>
        <taxon>Asteroideae</taxon>
        <taxon>Anthemideae</taxon>
        <taxon>Artemisiinae</taxon>
        <taxon>Artemisia</taxon>
    </lineage>
</organism>
<evidence type="ECO:0000256" key="1">
    <source>
        <dbReference type="ARBA" id="ARBA00007626"/>
    </source>
</evidence>
<dbReference type="GO" id="GO:0003729">
    <property type="term" value="F:mRNA binding"/>
    <property type="evidence" value="ECO:0007669"/>
    <property type="project" value="UniProtKB-ARBA"/>
</dbReference>
<dbReference type="PANTHER" id="PTHR45717">
    <property type="entry name" value="OS12G0527900 PROTEIN"/>
    <property type="match status" value="1"/>
</dbReference>
<dbReference type="OrthoDB" id="1908178at2759"/>
<dbReference type="SUPFAM" id="SSF48452">
    <property type="entry name" value="TPR-like"/>
    <property type="match status" value="1"/>
</dbReference>
<gene>
    <name evidence="3" type="ORF">CTI12_AA414360</name>
</gene>
<keyword evidence="2" id="KW-0677">Repeat</keyword>
<name>A0A2U1M6R0_ARTAN</name>